<keyword evidence="9 11" id="KW-0443">Lipid metabolism</keyword>
<evidence type="ECO:0000313" key="12">
    <source>
        <dbReference type="EMBL" id="MFC3267033.1"/>
    </source>
</evidence>
<dbReference type="SUPFAM" id="SSF53756">
    <property type="entry name" value="UDP-Glycosyltransferase/glycogen phosphorylase"/>
    <property type="match status" value="1"/>
</dbReference>
<dbReference type="NCBIfam" id="TIGR00215">
    <property type="entry name" value="lpxB"/>
    <property type="match status" value="1"/>
</dbReference>
<evidence type="ECO:0000256" key="8">
    <source>
        <dbReference type="ARBA" id="ARBA00022679"/>
    </source>
</evidence>
<dbReference type="RefSeq" id="WP_376830454.1">
    <property type="nucleotide sequence ID" value="NZ_JBHLWR010000006.1"/>
</dbReference>
<dbReference type="EC" id="2.4.1.182" evidence="3 11"/>
<dbReference type="PANTHER" id="PTHR30372">
    <property type="entry name" value="LIPID-A-DISACCHARIDE SYNTHASE"/>
    <property type="match status" value="1"/>
</dbReference>
<accession>A0ABV7LIN8</accession>
<dbReference type="HAMAP" id="MF_00392">
    <property type="entry name" value="LpxB"/>
    <property type="match status" value="1"/>
</dbReference>
<keyword evidence="6 11" id="KW-0441">Lipid A biosynthesis</keyword>
<name>A0ABV7LIN8_9HYPH</name>
<evidence type="ECO:0000256" key="9">
    <source>
        <dbReference type="ARBA" id="ARBA00023098"/>
    </source>
</evidence>
<evidence type="ECO:0000256" key="6">
    <source>
        <dbReference type="ARBA" id="ARBA00022556"/>
    </source>
</evidence>
<dbReference type="PANTHER" id="PTHR30372:SF4">
    <property type="entry name" value="LIPID-A-DISACCHARIDE SYNTHASE, MITOCHONDRIAL-RELATED"/>
    <property type="match status" value="1"/>
</dbReference>
<reference evidence="13" key="1">
    <citation type="journal article" date="2019" name="Int. J. Syst. Evol. Microbiol.">
        <title>The Global Catalogue of Microorganisms (GCM) 10K type strain sequencing project: providing services to taxonomists for standard genome sequencing and annotation.</title>
        <authorList>
            <consortium name="The Broad Institute Genomics Platform"/>
            <consortium name="The Broad Institute Genome Sequencing Center for Infectious Disease"/>
            <person name="Wu L."/>
            <person name="Ma J."/>
        </authorList>
    </citation>
    <scope>NUCLEOTIDE SEQUENCE [LARGE SCALE GENOMIC DNA]</scope>
    <source>
        <strain evidence="13">CCM 7941</strain>
    </source>
</reference>
<organism evidence="12 13">
    <name type="scientific">Camelimonas abortus</name>
    <dbReference type="NCBI Taxonomy" id="1017184"/>
    <lineage>
        <taxon>Bacteria</taxon>
        <taxon>Pseudomonadati</taxon>
        <taxon>Pseudomonadota</taxon>
        <taxon>Alphaproteobacteria</taxon>
        <taxon>Hyphomicrobiales</taxon>
        <taxon>Chelatococcaceae</taxon>
        <taxon>Camelimonas</taxon>
    </lineage>
</organism>
<comment type="similarity">
    <text evidence="2 11">Belongs to the LpxB family.</text>
</comment>
<evidence type="ECO:0000256" key="7">
    <source>
        <dbReference type="ARBA" id="ARBA00022676"/>
    </source>
</evidence>
<keyword evidence="5 11" id="KW-0444">Lipid biosynthesis</keyword>
<dbReference type="Pfam" id="PF02684">
    <property type="entry name" value="LpxB"/>
    <property type="match status" value="1"/>
</dbReference>
<comment type="pathway">
    <text evidence="11">Bacterial outer membrane biogenesis; LPS lipid A biosynthesis.</text>
</comment>
<evidence type="ECO:0000256" key="4">
    <source>
        <dbReference type="ARBA" id="ARBA00020902"/>
    </source>
</evidence>
<evidence type="ECO:0000256" key="1">
    <source>
        <dbReference type="ARBA" id="ARBA00002056"/>
    </source>
</evidence>
<keyword evidence="8 11" id="KW-0808">Transferase</keyword>
<dbReference type="GO" id="GO:0008915">
    <property type="term" value="F:lipid-A-disaccharide synthase activity"/>
    <property type="evidence" value="ECO:0007669"/>
    <property type="project" value="UniProtKB-EC"/>
</dbReference>
<dbReference type="EMBL" id="JBHRUV010000072">
    <property type="protein sequence ID" value="MFC3267033.1"/>
    <property type="molecule type" value="Genomic_DNA"/>
</dbReference>
<proteinExistence type="inferred from homology"/>
<gene>
    <name evidence="11 12" type="primary">lpxB</name>
    <name evidence="12" type="ORF">ACFOEX_11825</name>
</gene>
<evidence type="ECO:0000256" key="3">
    <source>
        <dbReference type="ARBA" id="ARBA00012687"/>
    </source>
</evidence>
<evidence type="ECO:0000313" key="13">
    <source>
        <dbReference type="Proteomes" id="UP001595536"/>
    </source>
</evidence>
<comment type="catalytic activity">
    <reaction evidence="10 11">
        <text>a lipid X + a UDP-2-N,3-O-bis[(3R)-3-hydroxyacyl]-alpha-D-glucosamine = a lipid A disaccharide + UDP + H(+)</text>
        <dbReference type="Rhea" id="RHEA:67828"/>
        <dbReference type="ChEBI" id="CHEBI:15378"/>
        <dbReference type="ChEBI" id="CHEBI:58223"/>
        <dbReference type="ChEBI" id="CHEBI:137748"/>
        <dbReference type="ChEBI" id="CHEBI:176338"/>
        <dbReference type="ChEBI" id="CHEBI:176343"/>
        <dbReference type="EC" id="2.4.1.182"/>
    </reaction>
</comment>
<keyword evidence="7 11" id="KW-0328">Glycosyltransferase</keyword>
<evidence type="ECO:0000256" key="2">
    <source>
        <dbReference type="ARBA" id="ARBA00007868"/>
    </source>
</evidence>
<sequence length="389" mass="41416">MSRAPLSVWIVCGEESGDQLGAGLAAALRGRLGDGGVRFGGVGGARLEREGLRSLFPLADIAVMGFVEPLLRLPTLIRRVRQTVDAIVAARPDVLVIIDSPDFTHAVARRVRRRLPRLPVVNYVSPSVWAWRPGRARRMAAYVDHVLALLPFEPEAHRRLGGPPCAYVGHPLVEKRALLRGDRPLDHALARPPVLLALPGSRTSEVTRLLDIFGETVGRLQRAGLQFTLKLPAAPHQEARIRAGVAGWPVQPELVSGEEAKLAAFRSADAALAASGTVSLELALAGVPMVVAYRVSALEAAILRRLVTAPSAVLPNLILGENAIPEFLQEDCTAEKLAAALGPLLADTPQRRAQLAAFATIDTRMDTGGETPSQRAARIVLAAARGAGA</sequence>
<dbReference type="Proteomes" id="UP001595536">
    <property type="component" value="Unassembled WGS sequence"/>
</dbReference>
<evidence type="ECO:0000256" key="10">
    <source>
        <dbReference type="ARBA" id="ARBA00048975"/>
    </source>
</evidence>
<keyword evidence="13" id="KW-1185">Reference proteome</keyword>
<dbReference type="InterPro" id="IPR003835">
    <property type="entry name" value="Glyco_trans_19"/>
</dbReference>
<comment type="caution">
    <text evidence="12">The sequence shown here is derived from an EMBL/GenBank/DDBJ whole genome shotgun (WGS) entry which is preliminary data.</text>
</comment>
<evidence type="ECO:0000256" key="5">
    <source>
        <dbReference type="ARBA" id="ARBA00022516"/>
    </source>
</evidence>
<evidence type="ECO:0000256" key="11">
    <source>
        <dbReference type="HAMAP-Rule" id="MF_00392"/>
    </source>
</evidence>
<protein>
    <recommendedName>
        <fullName evidence="4 11">Lipid-A-disaccharide synthase</fullName>
        <ecNumber evidence="3 11">2.4.1.182</ecNumber>
    </recommendedName>
</protein>
<comment type="function">
    <text evidence="1 11">Condensation of UDP-2,3-diacylglucosamine and 2,3-diacylglucosamine-1-phosphate to form lipid A disaccharide, a precursor of lipid A, a phosphorylated glycolipid that anchors the lipopolysaccharide to the outer membrane of the cell.</text>
</comment>